<gene>
    <name evidence="2" type="ORF">Tco_0804114</name>
</gene>
<sequence length="486" mass="54349">MFSDTLNELKIEESKDAHKLFEKMPVNKLLTDCGHNDRELSKDNLSCDDSQCLGDENDTDVVSENKKIRGLVNMGYGIDGSKVNSSANGIEEVSDCVMVLDDDCKETEPRVSGMDGDVRCDAAELEVSEMDVGDVVINSSKEDGEDGDFSNLLGNGKEHDGEQEENKDFGVCDSVQPGYPSETVLKCDFNREQEKSDSLFPTFGLNGLGDNGGICEPELETLGQILQWLLPNPNMMMTNSSGTPTDSCGEFEIKMSGLNGNSLIMDLEAAKMDEVSLGHLKFELWKWPKRKKIDGTKCKLKYGKWDFDIWKWPKKKKKRFVIDRGGYAARDFVEKKMADGKLCIIFKEAFAPYVADDDSSVAKAQQVVVVGGGYNGGICRDLWHFEGQEDEYKSCKVAAYTYVHSSDKSSNCDDEWYMHEEGSGKGLIGEEEMNINEKHKEELNKVTTSTVYMVSEIRNSPLVLRTTDICKLEMIRLGVRIKKKLV</sequence>
<reference evidence="2" key="2">
    <citation type="submission" date="2022-01" db="EMBL/GenBank/DDBJ databases">
        <authorList>
            <person name="Yamashiro T."/>
            <person name="Shiraishi A."/>
            <person name="Satake H."/>
            <person name="Nakayama K."/>
        </authorList>
    </citation>
    <scope>NUCLEOTIDE SEQUENCE</scope>
</reference>
<accession>A0ABQ5A695</accession>
<organism evidence="2 3">
    <name type="scientific">Tanacetum coccineum</name>
    <dbReference type="NCBI Taxonomy" id="301880"/>
    <lineage>
        <taxon>Eukaryota</taxon>
        <taxon>Viridiplantae</taxon>
        <taxon>Streptophyta</taxon>
        <taxon>Embryophyta</taxon>
        <taxon>Tracheophyta</taxon>
        <taxon>Spermatophyta</taxon>
        <taxon>Magnoliopsida</taxon>
        <taxon>eudicotyledons</taxon>
        <taxon>Gunneridae</taxon>
        <taxon>Pentapetalae</taxon>
        <taxon>asterids</taxon>
        <taxon>campanulids</taxon>
        <taxon>Asterales</taxon>
        <taxon>Asteraceae</taxon>
        <taxon>Asteroideae</taxon>
        <taxon>Anthemideae</taxon>
        <taxon>Anthemidinae</taxon>
        <taxon>Tanacetum</taxon>
    </lineage>
</organism>
<name>A0ABQ5A695_9ASTR</name>
<proteinExistence type="predicted"/>
<protein>
    <submittedName>
        <fullName evidence="2">Uncharacterized protein</fullName>
    </submittedName>
</protein>
<dbReference type="EMBL" id="BQNB010011939">
    <property type="protein sequence ID" value="GJS97146.1"/>
    <property type="molecule type" value="Genomic_DNA"/>
</dbReference>
<comment type="caution">
    <text evidence="2">The sequence shown here is derived from an EMBL/GenBank/DDBJ whole genome shotgun (WGS) entry which is preliminary data.</text>
</comment>
<dbReference type="Proteomes" id="UP001151760">
    <property type="component" value="Unassembled WGS sequence"/>
</dbReference>
<feature type="region of interest" description="Disordered" evidence="1">
    <location>
        <begin position="155"/>
        <end position="174"/>
    </location>
</feature>
<feature type="compositionally biased region" description="Basic and acidic residues" evidence="1">
    <location>
        <begin position="156"/>
        <end position="170"/>
    </location>
</feature>
<reference evidence="2" key="1">
    <citation type="journal article" date="2022" name="Int. J. Mol. Sci.">
        <title>Draft Genome of Tanacetum Coccineum: Genomic Comparison of Closely Related Tanacetum-Family Plants.</title>
        <authorList>
            <person name="Yamashiro T."/>
            <person name="Shiraishi A."/>
            <person name="Nakayama K."/>
            <person name="Satake H."/>
        </authorList>
    </citation>
    <scope>NUCLEOTIDE SEQUENCE</scope>
</reference>
<evidence type="ECO:0000313" key="3">
    <source>
        <dbReference type="Proteomes" id="UP001151760"/>
    </source>
</evidence>
<keyword evidence="3" id="KW-1185">Reference proteome</keyword>
<evidence type="ECO:0000313" key="2">
    <source>
        <dbReference type="EMBL" id="GJS97146.1"/>
    </source>
</evidence>
<evidence type="ECO:0000256" key="1">
    <source>
        <dbReference type="SAM" id="MobiDB-lite"/>
    </source>
</evidence>